<proteinExistence type="predicted"/>
<dbReference type="OrthoDB" id="467195at2759"/>
<comment type="caution">
    <text evidence="2">The sequence shown here is derived from an EMBL/GenBank/DDBJ whole genome shotgun (WGS) entry which is preliminary data.</text>
</comment>
<feature type="compositionally biased region" description="Basic residues" evidence="1">
    <location>
        <begin position="328"/>
        <end position="337"/>
    </location>
</feature>
<protein>
    <submittedName>
        <fullName evidence="2">Uncharacterized protein</fullName>
    </submittedName>
</protein>
<sequence length="337" mass="36022">MSTISTASAQLHPQSSITDALQVLTTDSELTELVLRNSLAATVLTLEDVHLLGGASFERLFGATADDCSPALKLLVRKLTHVAAAVQSASSSDAPPAAPATPDQETPWLETLSQLLTLTPASGRSKRPPPTLADLLGDRDTLRGLTFSLHCPPELLVDIMSFQGLDRLRLLFSKPLRSYCALDKGSTYADNSLKLSTLIHGLLVWACTVHLTGSIGLGHLISHCDNTISHMGDTIQGKVVNTQCCELYHTFLLKEIHTKLGNNASVDEICDYLSCSSSNTWGTAVNKSTPTPRGTDAPKRRHDQPAATGVPAKSFKWTDSSTPEASRSGKRAKPSSA</sequence>
<gene>
    <name evidence="2" type="ORF">FOZ60_013387</name>
</gene>
<dbReference type="AlphaFoldDB" id="A0A7J6PMS3"/>
<evidence type="ECO:0000313" key="3">
    <source>
        <dbReference type="Proteomes" id="UP000541610"/>
    </source>
</evidence>
<name>A0A7J6PMS3_PEROL</name>
<evidence type="ECO:0000256" key="1">
    <source>
        <dbReference type="SAM" id="MobiDB-lite"/>
    </source>
</evidence>
<evidence type="ECO:0000313" key="2">
    <source>
        <dbReference type="EMBL" id="KAF4697036.1"/>
    </source>
</evidence>
<feature type="region of interest" description="Disordered" evidence="1">
    <location>
        <begin position="284"/>
        <end position="337"/>
    </location>
</feature>
<dbReference type="EMBL" id="JABANP010000006">
    <property type="protein sequence ID" value="KAF4697036.1"/>
    <property type="molecule type" value="Genomic_DNA"/>
</dbReference>
<organism evidence="2 3">
    <name type="scientific">Perkinsus olseni</name>
    <name type="common">Perkinsus atlanticus</name>
    <dbReference type="NCBI Taxonomy" id="32597"/>
    <lineage>
        <taxon>Eukaryota</taxon>
        <taxon>Sar</taxon>
        <taxon>Alveolata</taxon>
        <taxon>Perkinsozoa</taxon>
        <taxon>Perkinsea</taxon>
        <taxon>Perkinsida</taxon>
        <taxon>Perkinsidae</taxon>
        <taxon>Perkinsus</taxon>
    </lineage>
</organism>
<accession>A0A7J6PMS3</accession>
<dbReference type="Proteomes" id="UP000541610">
    <property type="component" value="Unassembled WGS sequence"/>
</dbReference>
<reference evidence="2 3" key="1">
    <citation type="submission" date="2020-04" db="EMBL/GenBank/DDBJ databases">
        <title>Perkinsus olseni comparative genomics.</title>
        <authorList>
            <person name="Bogema D.R."/>
        </authorList>
    </citation>
    <scope>NUCLEOTIDE SEQUENCE [LARGE SCALE GENOMIC DNA]</scope>
    <source>
        <strain evidence="2">00978-12</strain>
    </source>
</reference>